<evidence type="ECO:0000313" key="1">
    <source>
        <dbReference type="EMBL" id="JAD28558.1"/>
    </source>
</evidence>
<reference evidence="1" key="1">
    <citation type="submission" date="2014-09" db="EMBL/GenBank/DDBJ databases">
        <authorList>
            <person name="Magalhaes I.L.F."/>
            <person name="Oliveira U."/>
            <person name="Santos F.R."/>
            <person name="Vidigal T.H.D.A."/>
            <person name="Brescovit A.D."/>
            <person name="Santos A.J."/>
        </authorList>
    </citation>
    <scope>NUCLEOTIDE SEQUENCE</scope>
    <source>
        <tissue evidence="1">Shoot tissue taken approximately 20 cm above the soil surface</tissue>
    </source>
</reference>
<reference evidence="1" key="2">
    <citation type="journal article" date="2015" name="Data Brief">
        <title>Shoot transcriptome of the giant reed, Arundo donax.</title>
        <authorList>
            <person name="Barrero R.A."/>
            <person name="Guerrero F.D."/>
            <person name="Moolhuijzen P."/>
            <person name="Goolsby J.A."/>
            <person name="Tidwell J."/>
            <person name="Bellgard S.E."/>
            <person name="Bellgard M.I."/>
        </authorList>
    </citation>
    <scope>NUCLEOTIDE SEQUENCE</scope>
    <source>
        <tissue evidence="1">Shoot tissue taken approximately 20 cm above the soil surface</tissue>
    </source>
</reference>
<protein>
    <submittedName>
        <fullName evidence="1">Uncharacterized protein</fullName>
    </submittedName>
</protein>
<name>A0A0A8YRX8_ARUDO</name>
<accession>A0A0A8YRX8</accession>
<proteinExistence type="predicted"/>
<sequence>MLLDLHPTPTYYSFAGSCPTNFQGSQTAKPALALAQLDVAPADLKTWSNCHPYLSHPACPLCCHWRSFPLLLHNTRLHHTAKSFLCLA</sequence>
<dbReference type="EMBL" id="GBRH01269337">
    <property type="protein sequence ID" value="JAD28558.1"/>
    <property type="molecule type" value="Transcribed_RNA"/>
</dbReference>
<organism evidence="1">
    <name type="scientific">Arundo donax</name>
    <name type="common">Giant reed</name>
    <name type="synonym">Donax arundinaceus</name>
    <dbReference type="NCBI Taxonomy" id="35708"/>
    <lineage>
        <taxon>Eukaryota</taxon>
        <taxon>Viridiplantae</taxon>
        <taxon>Streptophyta</taxon>
        <taxon>Embryophyta</taxon>
        <taxon>Tracheophyta</taxon>
        <taxon>Spermatophyta</taxon>
        <taxon>Magnoliopsida</taxon>
        <taxon>Liliopsida</taxon>
        <taxon>Poales</taxon>
        <taxon>Poaceae</taxon>
        <taxon>PACMAD clade</taxon>
        <taxon>Arundinoideae</taxon>
        <taxon>Arundineae</taxon>
        <taxon>Arundo</taxon>
    </lineage>
</organism>
<dbReference type="AlphaFoldDB" id="A0A0A8YRX8"/>